<evidence type="ECO:0000256" key="1">
    <source>
        <dbReference type="SAM" id="MobiDB-lite"/>
    </source>
</evidence>
<protein>
    <submittedName>
        <fullName evidence="2">Uncharacterized protein</fullName>
    </submittedName>
</protein>
<dbReference type="OrthoDB" id="8116493at2"/>
<dbReference type="EMBL" id="FOSN01000023">
    <property type="protein sequence ID" value="SFK81091.1"/>
    <property type="molecule type" value="Genomic_DNA"/>
</dbReference>
<reference evidence="2 3" key="1">
    <citation type="submission" date="2016-10" db="EMBL/GenBank/DDBJ databases">
        <authorList>
            <person name="de Groot N.N."/>
        </authorList>
    </citation>
    <scope>NUCLEOTIDE SEQUENCE [LARGE SCALE GENOMIC DNA]</scope>
    <source>
        <strain evidence="2 3">NE2</strain>
    </source>
</reference>
<keyword evidence="3" id="KW-1185">Reference proteome</keyword>
<sequence length="143" mass="15547">MLTLILPNTGTEDFLSCLSKAAIEKAAAGLGVLPRQRAKDTRAAFIEQVGEGAFVLPEAKFALTAAELLKFESKPRWHDWGTDDGADEDLDAATADGVASSDDILGEDYDREKVVGTGRYSGRVESETPTQSATMESIRRRRR</sequence>
<dbReference type="Proteomes" id="UP000198755">
    <property type="component" value="Unassembled WGS sequence"/>
</dbReference>
<dbReference type="RefSeq" id="WP_091686136.1">
    <property type="nucleotide sequence ID" value="NZ_FOSN01000023.1"/>
</dbReference>
<gene>
    <name evidence="2" type="ORF">SAMN05444581_12323</name>
</gene>
<name>A0A1I4CMD1_9HYPH</name>
<feature type="region of interest" description="Disordered" evidence="1">
    <location>
        <begin position="79"/>
        <end position="143"/>
    </location>
</feature>
<evidence type="ECO:0000313" key="3">
    <source>
        <dbReference type="Proteomes" id="UP000198755"/>
    </source>
</evidence>
<dbReference type="STRING" id="1612308.SAMN05444581_12323"/>
<accession>A0A1I4CMD1</accession>
<proteinExistence type="predicted"/>
<evidence type="ECO:0000313" key="2">
    <source>
        <dbReference type="EMBL" id="SFK81091.1"/>
    </source>
</evidence>
<organism evidence="2 3">
    <name type="scientific">Methylocapsa palsarum</name>
    <dbReference type="NCBI Taxonomy" id="1612308"/>
    <lineage>
        <taxon>Bacteria</taxon>
        <taxon>Pseudomonadati</taxon>
        <taxon>Pseudomonadota</taxon>
        <taxon>Alphaproteobacteria</taxon>
        <taxon>Hyphomicrobiales</taxon>
        <taxon>Beijerinckiaceae</taxon>
        <taxon>Methylocapsa</taxon>
    </lineage>
</organism>
<feature type="compositionally biased region" description="Acidic residues" evidence="1">
    <location>
        <begin position="82"/>
        <end position="91"/>
    </location>
</feature>
<dbReference type="AlphaFoldDB" id="A0A1I4CMD1"/>